<evidence type="ECO:0000313" key="3">
    <source>
        <dbReference type="EMBL" id="MFC6386447.1"/>
    </source>
</evidence>
<comment type="caution">
    <text evidence="3">The sequence shown here is derived from an EMBL/GenBank/DDBJ whole genome shotgun (WGS) entry which is preliminary data.</text>
</comment>
<proteinExistence type="predicted"/>
<evidence type="ECO:0000259" key="2">
    <source>
        <dbReference type="PROSITE" id="PS50965"/>
    </source>
</evidence>
<dbReference type="PROSITE" id="PS50965">
    <property type="entry name" value="NERD"/>
    <property type="match status" value="1"/>
</dbReference>
<keyword evidence="1" id="KW-0479">Metal-binding</keyword>
<name>A0ABW1WFZ2_9BACL</name>
<dbReference type="InterPro" id="IPR011528">
    <property type="entry name" value="NERD"/>
</dbReference>
<protein>
    <submittedName>
        <fullName evidence="3">NERD domain-containing protein</fullName>
    </submittedName>
</protein>
<evidence type="ECO:0000256" key="1">
    <source>
        <dbReference type="ARBA" id="ARBA00022723"/>
    </source>
</evidence>
<dbReference type="EMBL" id="JBHSTQ010000006">
    <property type="protein sequence ID" value="MFC6386447.1"/>
    <property type="molecule type" value="Genomic_DNA"/>
</dbReference>
<dbReference type="Pfam" id="PF08378">
    <property type="entry name" value="NERD"/>
    <property type="match status" value="1"/>
</dbReference>
<gene>
    <name evidence="3" type="ORF">ACFP7A_07525</name>
</gene>
<organism evidence="3 4">
    <name type="scientific">Sporolactobacillus kofuensis</name>
    <dbReference type="NCBI Taxonomy" id="269672"/>
    <lineage>
        <taxon>Bacteria</taxon>
        <taxon>Bacillati</taxon>
        <taxon>Bacillota</taxon>
        <taxon>Bacilli</taxon>
        <taxon>Bacillales</taxon>
        <taxon>Sporolactobacillaceae</taxon>
        <taxon>Sporolactobacillus</taxon>
    </lineage>
</organism>
<dbReference type="PROSITE" id="PS00202">
    <property type="entry name" value="RUBREDOXIN"/>
    <property type="match status" value="1"/>
</dbReference>
<accession>A0ABW1WFZ2</accession>
<reference evidence="4" key="1">
    <citation type="journal article" date="2019" name="Int. J. Syst. Evol. Microbiol.">
        <title>The Global Catalogue of Microorganisms (GCM) 10K type strain sequencing project: providing services to taxonomists for standard genome sequencing and annotation.</title>
        <authorList>
            <consortium name="The Broad Institute Genomics Platform"/>
            <consortium name="The Broad Institute Genome Sequencing Center for Infectious Disease"/>
            <person name="Wu L."/>
            <person name="Ma J."/>
        </authorList>
    </citation>
    <scope>NUCLEOTIDE SEQUENCE [LARGE SCALE GENOMIC DNA]</scope>
    <source>
        <strain evidence="4">CCUG 42001</strain>
    </source>
</reference>
<dbReference type="InterPro" id="IPR018527">
    <property type="entry name" value="Rubredoxin_Fe_BS"/>
</dbReference>
<dbReference type="RefSeq" id="WP_253054201.1">
    <property type="nucleotide sequence ID" value="NZ_JAMXWN010000006.1"/>
</dbReference>
<keyword evidence="4" id="KW-1185">Reference proteome</keyword>
<sequence>MIKFERTIPLIIRQLRSVRSRLPQSHPHYQIICQDEKKRTLGHKGESAIDFYLTDFADGDFYIYHGLRLPLNQAFFQIDTLILSDSACFIIEVKNLIGTIYFDPTFNQMIRTFNGKEEGFRDPIGQVTRQKQLLSRWLAAQHFPPIPIDDMVTISNPETILKTQPGNSAISRKICHMHQIPDRIQAWKRASVKKRLSAGERERLNAQLIHAHCPLHQNVLELYHIDAKELITGVQCPNCGAIPMTRVHATWLCPSCGHRSKTAHYALLEDYFLLIDETISITQFCEWTCISSRKIAARLLKLLNLPHSGNNRNRRYHLLEKFNQE</sequence>
<feature type="domain" description="NERD" evidence="2">
    <location>
        <begin position="41"/>
        <end position="157"/>
    </location>
</feature>
<evidence type="ECO:0000313" key="4">
    <source>
        <dbReference type="Proteomes" id="UP001596267"/>
    </source>
</evidence>
<dbReference type="Proteomes" id="UP001596267">
    <property type="component" value="Unassembled WGS sequence"/>
</dbReference>